<accession>A0AAP0G9L9</accession>
<protein>
    <submittedName>
        <fullName evidence="2">Uncharacterized protein</fullName>
    </submittedName>
</protein>
<evidence type="ECO:0000313" key="2">
    <source>
        <dbReference type="EMBL" id="KAK8946518.1"/>
    </source>
</evidence>
<dbReference type="Proteomes" id="UP001418222">
    <property type="component" value="Unassembled WGS sequence"/>
</dbReference>
<sequence>MMTVRARRMPNLQKGEVFQGRKKERTQKEVKMEQQVPKKGKLIVPKIDYTKLPKIPTLGSAAFHQWFSPFFDDVEISDDDSEGEEDAQPSKKGKSSKGGRKRGHRKK</sequence>
<gene>
    <name evidence="2" type="ORF">KSP39_PZI006817</name>
</gene>
<organism evidence="2 3">
    <name type="scientific">Platanthera zijinensis</name>
    <dbReference type="NCBI Taxonomy" id="2320716"/>
    <lineage>
        <taxon>Eukaryota</taxon>
        <taxon>Viridiplantae</taxon>
        <taxon>Streptophyta</taxon>
        <taxon>Embryophyta</taxon>
        <taxon>Tracheophyta</taxon>
        <taxon>Spermatophyta</taxon>
        <taxon>Magnoliopsida</taxon>
        <taxon>Liliopsida</taxon>
        <taxon>Asparagales</taxon>
        <taxon>Orchidaceae</taxon>
        <taxon>Orchidoideae</taxon>
        <taxon>Orchideae</taxon>
        <taxon>Orchidinae</taxon>
        <taxon>Platanthera</taxon>
    </lineage>
</organism>
<feature type="compositionally biased region" description="Acidic residues" evidence="1">
    <location>
        <begin position="77"/>
        <end position="87"/>
    </location>
</feature>
<reference evidence="2 3" key="1">
    <citation type="journal article" date="2022" name="Nat. Plants">
        <title>Genomes of leafy and leafless Platanthera orchids illuminate the evolution of mycoheterotrophy.</title>
        <authorList>
            <person name="Li M.H."/>
            <person name="Liu K.W."/>
            <person name="Li Z."/>
            <person name="Lu H.C."/>
            <person name="Ye Q.L."/>
            <person name="Zhang D."/>
            <person name="Wang J.Y."/>
            <person name="Li Y.F."/>
            <person name="Zhong Z.M."/>
            <person name="Liu X."/>
            <person name="Yu X."/>
            <person name="Liu D.K."/>
            <person name="Tu X.D."/>
            <person name="Liu B."/>
            <person name="Hao Y."/>
            <person name="Liao X.Y."/>
            <person name="Jiang Y.T."/>
            <person name="Sun W.H."/>
            <person name="Chen J."/>
            <person name="Chen Y.Q."/>
            <person name="Ai Y."/>
            <person name="Zhai J.W."/>
            <person name="Wu S.S."/>
            <person name="Zhou Z."/>
            <person name="Hsiao Y.Y."/>
            <person name="Wu W.L."/>
            <person name="Chen Y.Y."/>
            <person name="Lin Y.F."/>
            <person name="Hsu J.L."/>
            <person name="Li C.Y."/>
            <person name="Wang Z.W."/>
            <person name="Zhao X."/>
            <person name="Zhong W.Y."/>
            <person name="Ma X.K."/>
            <person name="Ma L."/>
            <person name="Huang J."/>
            <person name="Chen G.Z."/>
            <person name="Huang M.Z."/>
            <person name="Huang L."/>
            <person name="Peng D.H."/>
            <person name="Luo Y.B."/>
            <person name="Zou S.Q."/>
            <person name="Chen S.P."/>
            <person name="Lan S."/>
            <person name="Tsai W.C."/>
            <person name="Van de Peer Y."/>
            <person name="Liu Z.J."/>
        </authorList>
    </citation>
    <scope>NUCLEOTIDE SEQUENCE [LARGE SCALE GENOMIC DNA]</scope>
    <source>
        <strain evidence="2">Lor287</strain>
    </source>
</reference>
<proteinExistence type="predicted"/>
<comment type="caution">
    <text evidence="2">The sequence shown here is derived from an EMBL/GenBank/DDBJ whole genome shotgun (WGS) entry which is preliminary data.</text>
</comment>
<feature type="compositionally biased region" description="Basic residues" evidence="1">
    <location>
        <begin position="91"/>
        <end position="107"/>
    </location>
</feature>
<keyword evidence="3" id="KW-1185">Reference proteome</keyword>
<name>A0AAP0G9L9_9ASPA</name>
<evidence type="ECO:0000313" key="3">
    <source>
        <dbReference type="Proteomes" id="UP001418222"/>
    </source>
</evidence>
<evidence type="ECO:0000256" key="1">
    <source>
        <dbReference type="SAM" id="MobiDB-lite"/>
    </source>
</evidence>
<dbReference type="AlphaFoldDB" id="A0AAP0G9L9"/>
<feature type="region of interest" description="Disordered" evidence="1">
    <location>
        <begin position="77"/>
        <end position="107"/>
    </location>
</feature>
<dbReference type="EMBL" id="JBBWWQ010000005">
    <property type="protein sequence ID" value="KAK8946518.1"/>
    <property type="molecule type" value="Genomic_DNA"/>
</dbReference>
<feature type="region of interest" description="Disordered" evidence="1">
    <location>
        <begin position="1"/>
        <end position="36"/>
    </location>
</feature>